<protein>
    <submittedName>
        <fullName evidence="1">Uncharacterized protein</fullName>
    </submittedName>
</protein>
<evidence type="ECO:0000313" key="2">
    <source>
        <dbReference type="Proteomes" id="UP001166947"/>
    </source>
</evidence>
<sequence>MLKPFEYEVAIEILGQSQQTLVNEIFNESEKDQPNEKYLKFLEAKQKLVDDLMDELDLDDEYIIKRLLDKDDVIRELL</sequence>
<keyword evidence="2" id="KW-1185">Reference proteome</keyword>
<reference evidence="1" key="2">
    <citation type="journal article" date="2023" name="Curr. Microbiol.">
        <title>Neisseria montereyensis sp. nov., Isolated from Oropharynx of California Sea Lion (Zalophus californianus): Genomic, Phylogenetic, and Phenotypic Study.</title>
        <authorList>
            <person name="Volokhov D.V."/>
            <person name="Zagorodnyaya T.A."/>
            <person name="Furtak V.A."/>
            <person name="Nattanmai G."/>
            <person name="Randall L."/>
            <person name="Jose S."/>
            <person name="Gao Y."/>
            <person name="Gulland F.M."/>
            <person name="Eisenberg T."/>
            <person name="Delmonte P."/>
            <person name="Blom J."/>
            <person name="Mitchell K.K."/>
        </authorList>
    </citation>
    <scope>NUCLEOTIDE SEQUENCE</scope>
    <source>
        <strain evidence="1">CSL10203-ORH2</strain>
    </source>
</reference>
<reference evidence="1" key="1">
    <citation type="submission" date="2022-08" db="EMBL/GenBank/DDBJ databases">
        <authorList>
            <person name="Volokhov D.V."/>
            <person name="Furtak V.A."/>
            <person name="Zagorodnyaya T.A."/>
        </authorList>
    </citation>
    <scope>NUCLEOTIDE SEQUENCE</scope>
    <source>
        <strain evidence="1">CSL10203-ORH2</strain>
    </source>
</reference>
<dbReference type="EMBL" id="JANUXW010000013">
    <property type="protein sequence ID" value="MCS4534684.1"/>
    <property type="molecule type" value="Genomic_DNA"/>
</dbReference>
<comment type="caution">
    <text evidence="1">The sequence shown here is derived from an EMBL/GenBank/DDBJ whole genome shotgun (WGS) entry which is preliminary data.</text>
</comment>
<accession>A0ABT2FET6</accession>
<organism evidence="1 2">
    <name type="scientific">Neisseria montereyensis</name>
    <dbReference type="NCBI Taxonomy" id="2973938"/>
    <lineage>
        <taxon>Bacteria</taxon>
        <taxon>Pseudomonadati</taxon>
        <taxon>Pseudomonadota</taxon>
        <taxon>Betaproteobacteria</taxon>
        <taxon>Neisseriales</taxon>
        <taxon>Neisseriaceae</taxon>
        <taxon>Neisseria</taxon>
    </lineage>
</organism>
<name>A0ABT2FET6_9NEIS</name>
<dbReference type="RefSeq" id="WP_259292441.1">
    <property type="nucleotide sequence ID" value="NZ_JANUXW010000013.1"/>
</dbReference>
<proteinExistence type="predicted"/>
<dbReference type="Proteomes" id="UP001166947">
    <property type="component" value="Unassembled WGS sequence"/>
</dbReference>
<gene>
    <name evidence="1" type="ORF">NXS09_10330</name>
</gene>
<evidence type="ECO:0000313" key="1">
    <source>
        <dbReference type="EMBL" id="MCS4534684.1"/>
    </source>
</evidence>